<reference evidence="10 11" key="1">
    <citation type="submission" date="2016-10" db="EMBL/GenBank/DDBJ databases">
        <title>Arsenicibacter rosenii gen. nov., sp. nov., an efficient arsenic-methylating bacterium isolated from an arsenic-contaminated paddy soil.</title>
        <authorList>
            <person name="Huang K."/>
        </authorList>
    </citation>
    <scope>NUCLEOTIDE SEQUENCE [LARGE SCALE GENOMIC DNA]</scope>
    <source>
        <strain evidence="10 11">SM-1</strain>
    </source>
</reference>
<keyword evidence="6" id="KW-0175">Coiled coil</keyword>
<dbReference type="SMART" id="SM00387">
    <property type="entry name" value="HATPase_c"/>
    <property type="match status" value="1"/>
</dbReference>
<evidence type="ECO:0000256" key="1">
    <source>
        <dbReference type="ARBA" id="ARBA00000085"/>
    </source>
</evidence>
<name>A0A1S2VQH7_9BACT</name>
<dbReference type="EC" id="2.7.13.3" evidence="2"/>
<dbReference type="InterPro" id="IPR005467">
    <property type="entry name" value="His_kinase_dom"/>
</dbReference>
<evidence type="ECO:0000256" key="2">
    <source>
        <dbReference type="ARBA" id="ARBA00012438"/>
    </source>
</evidence>
<dbReference type="AlphaFoldDB" id="A0A1S2VQH7"/>
<dbReference type="GO" id="GO:0000155">
    <property type="term" value="F:phosphorelay sensor kinase activity"/>
    <property type="evidence" value="ECO:0007669"/>
    <property type="project" value="InterPro"/>
</dbReference>
<accession>A0A1S2VQH7</accession>
<dbReference type="InterPro" id="IPR035965">
    <property type="entry name" value="PAS-like_dom_sf"/>
</dbReference>
<dbReference type="InterPro" id="IPR052162">
    <property type="entry name" value="Sensor_kinase/Photoreceptor"/>
</dbReference>
<evidence type="ECO:0000256" key="4">
    <source>
        <dbReference type="ARBA" id="ARBA00022679"/>
    </source>
</evidence>
<dbReference type="CDD" id="cd00082">
    <property type="entry name" value="HisKA"/>
    <property type="match status" value="1"/>
</dbReference>
<keyword evidence="11" id="KW-1185">Reference proteome</keyword>
<dbReference type="EMBL" id="MORL01000001">
    <property type="protein sequence ID" value="OIN61037.1"/>
    <property type="molecule type" value="Genomic_DNA"/>
</dbReference>
<dbReference type="Gene3D" id="3.30.450.20">
    <property type="entry name" value="PAS domain"/>
    <property type="match status" value="1"/>
</dbReference>
<dbReference type="SMART" id="SM00388">
    <property type="entry name" value="HisKA"/>
    <property type="match status" value="1"/>
</dbReference>
<dbReference type="SUPFAM" id="SSF55874">
    <property type="entry name" value="ATPase domain of HSP90 chaperone/DNA topoisomerase II/histidine kinase"/>
    <property type="match status" value="1"/>
</dbReference>
<dbReference type="InterPro" id="IPR003661">
    <property type="entry name" value="HisK_dim/P_dom"/>
</dbReference>
<evidence type="ECO:0000256" key="6">
    <source>
        <dbReference type="SAM" id="Coils"/>
    </source>
</evidence>
<dbReference type="InterPro" id="IPR013655">
    <property type="entry name" value="PAS_fold_3"/>
</dbReference>
<sequence length="563" mass="63705">MHPITSVALDNELDLILAHKRTMKLAELSGLSLSAQTTFATAVSEIARMAIDLGHGTALTLAADRSSGQIWYLVACISGFAGQPTGLSTQAEAVKYARRLVSKLQVTETGKGTDISLYYKLPASLPVSTSTLKIWMSAFHDDPPLSPYDEIKRKNIQLQEMADRLRVSENQYRTLTDSLPMMIFSFNPKGELLYANRWLIDFTGKTLPELNENRWEGIFHREDYPVFWNQWVNHSFSGKPFRMEIRIGNAETGKYIWHLASLTPLVDATNVIWHWTGFLVDIHAQKIVEQTLRDNEELQAARQQLEQYQLQLEQTIRDLHRSNDDLMHFAYVASHDLQEPLRKVQTFGDVLMTQYAPALDEYGVDVVRRMQAAARRMQNLIQDLLTYSRLTPKQHDFKRIDLNKLVHSVLDDLEMMPRFSETTFEVGTLPVVFGHPVQLGQLFQNLIANALKFAGKDKPPVIHIKSRPADPERDQLAADHTPGQWFAIDFSDNGIGFDEQYLERIFQLFQRLHGANQYAGTGMGLAICKKVVELHGGTITARSQPGQGATFTACFPASFQLTA</sequence>
<proteinExistence type="predicted"/>
<dbReference type="Gene3D" id="3.30.565.10">
    <property type="entry name" value="Histidine kinase-like ATPase, C-terminal domain"/>
    <property type="match status" value="1"/>
</dbReference>
<evidence type="ECO:0000313" key="11">
    <source>
        <dbReference type="Proteomes" id="UP000181790"/>
    </source>
</evidence>
<feature type="domain" description="PAC" evidence="9">
    <location>
        <begin position="241"/>
        <end position="294"/>
    </location>
</feature>
<evidence type="ECO:0000313" key="10">
    <source>
        <dbReference type="EMBL" id="OIN61037.1"/>
    </source>
</evidence>
<dbReference type="SMART" id="SM00091">
    <property type="entry name" value="PAS"/>
    <property type="match status" value="1"/>
</dbReference>
<dbReference type="PANTHER" id="PTHR43304">
    <property type="entry name" value="PHYTOCHROME-LIKE PROTEIN CPH1"/>
    <property type="match status" value="1"/>
</dbReference>
<dbReference type="InterPro" id="IPR000014">
    <property type="entry name" value="PAS"/>
</dbReference>
<comment type="catalytic activity">
    <reaction evidence="1">
        <text>ATP + protein L-histidine = ADP + protein N-phospho-L-histidine.</text>
        <dbReference type="EC" id="2.7.13.3"/>
    </reaction>
</comment>
<evidence type="ECO:0000259" key="7">
    <source>
        <dbReference type="PROSITE" id="PS50109"/>
    </source>
</evidence>
<evidence type="ECO:0000259" key="8">
    <source>
        <dbReference type="PROSITE" id="PS50112"/>
    </source>
</evidence>
<gene>
    <name evidence="10" type="ORF">BLX24_02875</name>
</gene>
<feature type="domain" description="Histidine kinase" evidence="7">
    <location>
        <begin position="332"/>
        <end position="559"/>
    </location>
</feature>
<dbReference type="InterPro" id="IPR004358">
    <property type="entry name" value="Sig_transdc_His_kin-like_C"/>
</dbReference>
<dbReference type="OrthoDB" id="9766459at2"/>
<dbReference type="InterPro" id="IPR036097">
    <property type="entry name" value="HisK_dim/P_sf"/>
</dbReference>
<dbReference type="PROSITE" id="PS50113">
    <property type="entry name" value="PAC"/>
    <property type="match status" value="1"/>
</dbReference>
<evidence type="ECO:0000256" key="5">
    <source>
        <dbReference type="ARBA" id="ARBA00022777"/>
    </source>
</evidence>
<dbReference type="InterPro" id="IPR036890">
    <property type="entry name" value="HATPase_C_sf"/>
</dbReference>
<dbReference type="Pfam" id="PF02518">
    <property type="entry name" value="HATPase_c"/>
    <property type="match status" value="1"/>
</dbReference>
<dbReference type="RefSeq" id="WP_071501542.1">
    <property type="nucleotide sequence ID" value="NZ_MORL01000001.1"/>
</dbReference>
<dbReference type="PRINTS" id="PR00344">
    <property type="entry name" value="BCTRLSENSOR"/>
</dbReference>
<dbReference type="PROSITE" id="PS50112">
    <property type="entry name" value="PAS"/>
    <property type="match status" value="1"/>
</dbReference>
<evidence type="ECO:0000256" key="3">
    <source>
        <dbReference type="ARBA" id="ARBA00022553"/>
    </source>
</evidence>
<dbReference type="InterPro" id="IPR003594">
    <property type="entry name" value="HATPase_dom"/>
</dbReference>
<dbReference type="CDD" id="cd00130">
    <property type="entry name" value="PAS"/>
    <property type="match status" value="1"/>
</dbReference>
<keyword evidence="3" id="KW-0597">Phosphoprotein</keyword>
<dbReference type="NCBIfam" id="TIGR00229">
    <property type="entry name" value="sensory_box"/>
    <property type="match status" value="1"/>
</dbReference>
<feature type="domain" description="PAS" evidence="8">
    <location>
        <begin position="168"/>
        <end position="239"/>
    </location>
</feature>
<dbReference type="Pfam" id="PF08447">
    <property type="entry name" value="PAS_3"/>
    <property type="match status" value="1"/>
</dbReference>
<dbReference type="Gene3D" id="1.10.287.130">
    <property type="match status" value="1"/>
</dbReference>
<keyword evidence="4" id="KW-0808">Transferase</keyword>
<dbReference type="InterPro" id="IPR000700">
    <property type="entry name" value="PAS-assoc_C"/>
</dbReference>
<comment type="caution">
    <text evidence="10">The sequence shown here is derived from an EMBL/GenBank/DDBJ whole genome shotgun (WGS) entry which is preliminary data.</text>
</comment>
<dbReference type="Pfam" id="PF00512">
    <property type="entry name" value="HisKA"/>
    <property type="match status" value="1"/>
</dbReference>
<feature type="coiled-coil region" evidence="6">
    <location>
        <begin position="288"/>
        <end position="325"/>
    </location>
</feature>
<evidence type="ECO:0000259" key="9">
    <source>
        <dbReference type="PROSITE" id="PS50113"/>
    </source>
</evidence>
<dbReference type="PROSITE" id="PS50109">
    <property type="entry name" value="HIS_KIN"/>
    <property type="match status" value="1"/>
</dbReference>
<protein>
    <recommendedName>
        <fullName evidence="2">histidine kinase</fullName>
        <ecNumber evidence="2">2.7.13.3</ecNumber>
    </recommendedName>
</protein>
<dbReference type="PANTHER" id="PTHR43304:SF1">
    <property type="entry name" value="PAC DOMAIN-CONTAINING PROTEIN"/>
    <property type="match status" value="1"/>
</dbReference>
<organism evidence="10 11">
    <name type="scientific">Arsenicibacter rosenii</name>
    <dbReference type="NCBI Taxonomy" id="1750698"/>
    <lineage>
        <taxon>Bacteria</taxon>
        <taxon>Pseudomonadati</taxon>
        <taxon>Bacteroidota</taxon>
        <taxon>Cytophagia</taxon>
        <taxon>Cytophagales</taxon>
        <taxon>Spirosomataceae</taxon>
        <taxon>Arsenicibacter</taxon>
    </lineage>
</organism>
<dbReference type="SUPFAM" id="SSF55785">
    <property type="entry name" value="PYP-like sensor domain (PAS domain)"/>
    <property type="match status" value="1"/>
</dbReference>
<feature type="coiled-coil region" evidence="6">
    <location>
        <begin position="148"/>
        <end position="178"/>
    </location>
</feature>
<dbReference type="SUPFAM" id="SSF47384">
    <property type="entry name" value="Homodimeric domain of signal transducing histidine kinase"/>
    <property type="match status" value="1"/>
</dbReference>
<keyword evidence="5" id="KW-0418">Kinase</keyword>
<dbReference type="Proteomes" id="UP000181790">
    <property type="component" value="Unassembled WGS sequence"/>
</dbReference>